<dbReference type="Gene3D" id="3.30.920.30">
    <property type="entry name" value="Hypothetical protein"/>
    <property type="match status" value="1"/>
</dbReference>
<name>A0A315FYA7_SALET</name>
<keyword evidence="4" id="KW-0255">Endonuclease</keyword>
<dbReference type="Proteomes" id="UP000250700">
    <property type="component" value="Unassembled WGS sequence"/>
</dbReference>
<dbReference type="Pfam" id="PF07927">
    <property type="entry name" value="HicA_toxin"/>
    <property type="match status" value="1"/>
</dbReference>
<dbReference type="GO" id="GO:0003729">
    <property type="term" value="F:mRNA binding"/>
    <property type="evidence" value="ECO:0007669"/>
    <property type="project" value="InterPro"/>
</dbReference>
<keyword evidence="6" id="KW-0694">RNA-binding</keyword>
<organism evidence="8 9">
    <name type="scientific">Salmonella enterica I</name>
    <dbReference type="NCBI Taxonomy" id="59201"/>
    <lineage>
        <taxon>Bacteria</taxon>
        <taxon>Pseudomonadati</taxon>
        <taxon>Pseudomonadota</taxon>
        <taxon>Gammaproteobacteria</taxon>
        <taxon>Enterobacterales</taxon>
        <taxon>Enterobacteriaceae</taxon>
        <taxon>Salmonella</taxon>
    </lineage>
</organism>
<evidence type="ECO:0000256" key="3">
    <source>
        <dbReference type="ARBA" id="ARBA00022722"/>
    </source>
</evidence>
<gene>
    <name evidence="8" type="ORF">DAX91_16040</name>
</gene>
<comment type="caution">
    <text evidence="8">The sequence shown here is derived from an EMBL/GenBank/DDBJ whole genome shotgun (WGS) entry which is preliminary data.</text>
</comment>
<dbReference type="RefSeq" id="WP_001674386.1">
    <property type="nucleotide sequence ID" value="NZ_CP082338.1"/>
</dbReference>
<evidence type="ECO:0000313" key="8">
    <source>
        <dbReference type="EMBL" id="PUF79865.1"/>
    </source>
</evidence>
<dbReference type="GO" id="GO:0004519">
    <property type="term" value="F:endonuclease activity"/>
    <property type="evidence" value="ECO:0007669"/>
    <property type="project" value="UniProtKB-KW"/>
</dbReference>
<dbReference type="GO" id="GO:0016787">
    <property type="term" value="F:hydrolase activity"/>
    <property type="evidence" value="ECO:0007669"/>
    <property type="project" value="UniProtKB-KW"/>
</dbReference>
<protein>
    <submittedName>
        <fullName evidence="8">Type II toxin-antitoxin system HicA family toxin</fullName>
    </submittedName>
</protein>
<sequence length="65" mass="7342">MGQGLYPELKEILLAYECLFVRQGKGSHEIWRSPITNKAFSVPFTIVSRHTANAILRQAGINKKI</sequence>
<evidence type="ECO:0000256" key="4">
    <source>
        <dbReference type="ARBA" id="ARBA00022759"/>
    </source>
</evidence>
<evidence type="ECO:0000256" key="2">
    <source>
        <dbReference type="ARBA" id="ARBA00022649"/>
    </source>
</evidence>
<evidence type="ECO:0000256" key="5">
    <source>
        <dbReference type="ARBA" id="ARBA00022801"/>
    </source>
</evidence>
<evidence type="ECO:0000256" key="7">
    <source>
        <dbReference type="ARBA" id="ARBA00023016"/>
    </source>
</evidence>
<keyword evidence="7" id="KW-0346">Stress response</keyword>
<comment type="similarity">
    <text evidence="1">Belongs to the HicA mRNA interferase family.</text>
</comment>
<proteinExistence type="inferred from homology"/>
<evidence type="ECO:0000256" key="1">
    <source>
        <dbReference type="ARBA" id="ARBA00006620"/>
    </source>
</evidence>
<keyword evidence="5" id="KW-0378">Hydrolase</keyword>
<accession>A0A315FYA7</accession>
<dbReference type="InterPro" id="IPR012933">
    <property type="entry name" value="HicA_mRNA_interferase"/>
</dbReference>
<evidence type="ECO:0000256" key="6">
    <source>
        <dbReference type="ARBA" id="ARBA00022884"/>
    </source>
</evidence>
<dbReference type="SUPFAM" id="SSF54786">
    <property type="entry name" value="YcfA/nrd intein domain"/>
    <property type="match status" value="1"/>
</dbReference>
<keyword evidence="2" id="KW-1277">Toxin-antitoxin system</keyword>
<dbReference type="AlphaFoldDB" id="A0A315FYA7"/>
<reference evidence="8 9" key="1">
    <citation type="submission" date="2018-04" db="EMBL/GenBank/DDBJ databases">
        <title>Whole genome sequencing of Salmonella enterica.</title>
        <authorList>
            <person name="Bell R."/>
        </authorList>
    </citation>
    <scope>NUCLEOTIDE SEQUENCE [LARGE SCALE GENOMIC DNA]</scope>
    <source>
        <strain evidence="8 9">CFSAN058603</strain>
    </source>
</reference>
<keyword evidence="3" id="KW-0540">Nuclease</keyword>
<evidence type="ECO:0000313" key="9">
    <source>
        <dbReference type="Proteomes" id="UP000250700"/>
    </source>
</evidence>
<dbReference type="EMBL" id="QARU01000010">
    <property type="protein sequence ID" value="PUF79865.1"/>
    <property type="molecule type" value="Genomic_DNA"/>
</dbReference>
<dbReference type="InterPro" id="IPR038570">
    <property type="entry name" value="HicA_sf"/>
</dbReference>